<dbReference type="Gene3D" id="3.20.20.140">
    <property type="entry name" value="Metal-dependent hydrolases"/>
    <property type="match status" value="1"/>
</dbReference>
<dbReference type="GO" id="GO:0006260">
    <property type="term" value="P:DNA replication"/>
    <property type="evidence" value="ECO:0007669"/>
    <property type="project" value="UniProtKB-KW"/>
</dbReference>
<name>A0A222FPV2_9GAMM</name>
<gene>
    <name evidence="11" type="ORF">CHH28_18540</name>
</gene>
<keyword evidence="8" id="KW-0239">DNA-directed DNA polymerase</keyword>
<dbReference type="Pfam" id="PF17657">
    <property type="entry name" value="DNA_pol3_finger"/>
    <property type="match status" value="1"/>
</dbReference>
<evidence type="ECO:0000256" key="3">
    <source>
        <dbReference type="ARBA" id="ARBA00019114"/>
    </source>
</evidence>
<dbReference type="PANTHER" id="PTHR32294:SF0">
    <property type="entry name" value="DNA POLYMERASE III SUBUNIT ALPHA"/>
    <property type="match status" value="1"/>
</dbReference>
<dbReference type="Gene3D" id="1.10.10.1600">
    <property type="entry name" value="Bacterial DNA polymerase III alpha subunit, thumb domain"/>
    <property type="match status" value="1"/>
</dbReference>
<keyword evidence="4" id="KW-0963">Cytoplasm</keyword>
<evidence type="ECO:0000256" key="4">
    <source>
        <dbReference type="ARBA" id="ARBA00022490"/>
    </source>
</evidence>
<dbReference type="Pfam" id="PF20914">
    <property type="entry name" value="DNA_pol_IIIA_C"/>
    <property type="match status" value="1"/>
</dbReference>
<dbReference type="NCBIfam" id="NF004226">
    <property type="entry name" value="PRK05673.1"/>
    <property type="match status" value="1"/>
</dbReference>
<dbReference type="InterPro" id="IPR029460">
    <property type="entry name" value="DNAPol_HHH"/>
</dbReference>
<dbReference type="InterPro" id="IPR004365">
    <property type="entry name" value="NA-bd_OB_tRNA"/>
</dbReference>
<dbReference type="InterPro" id="IPR011708">
    <property type="entry name" value="DNA_pol3_alpha_NTPase_dom"/>
</dbReference>
<proteinExistence type="predicted"/>
<evidence type="ECO:0000259" key="10">
    <source>
        <dbReference type="SMART" id="SM00481"/>
    </source>
</evidence>
<dbReference type="GO" id="GO:0005737">
    <property type="term" value="C:cytoplasm"/>
    <property type="evidence" value="ECO:0007669"/>
    <property type="project" value="UniProtKB-SubCell"/>
</dbReference>
<feature type="domain" description="Polymerase/histidinol phosphatase N-terminal" evidence="10">
    <location>
        <begin position="6"/>
        <end position="73"/>
    </location>
</feature>
<keyword evidence="12" id="KW-1185">Reference proteome</keyword>
<dbReference type="PANTHER" id="PTHR32294">
    <property type="entry name" value="DNA POLYMERASE III SUBUNIT ALPHA"/>
    <property type="match status" value="1"/>
</dbReference>
<evidence type="ECO:0000256" key="2">
    <source>
        <dbReference type="ARBA" id="ARBA00012417"/>
    </source>
</evidence>
<dbReference type="KEGG" id="bsan:CHH28_18540"/>
<dbReference type="OrthoDB" id="9803237at2"/>
<dbReference type="InterPro" id="IPR016195">
    <property type="entry name" value="Pol/histidinol_Pase-like"/>
</dbReference>
<keyword evidence="5" id="KW-0808">Transferase</keyword>
<evidence type="ECO:0000256" key="7">
    <source>
        <dbReference type="ARBA" id="ARBA00022705"/>
    </source>
</evidence>
<dbReference type="NCBIfam" id="TIGR00594">
    <property type="entry name" value="polc"/>
    <property type="match status" value="1"/>
</dbReference>
<dbReference type="GO" id="GO:0008408">
    <property type="term" value="F:3'-5' exonuclease activity"/>
    <property type="evidence" value="ECO:0007669"/>
    <property type="project" value="InterPro"/>
</dbReference>
<evidence type="ECO:0000313" key="12">
    <source>
        <dbReference type="Proteomes" id="UP000202440"/>
    </source>
</evidence>
<dbReference type="SUPFAM" id="SSF89550">
    <property type="entry name" value="PHP domain-like"/>
    <property type="match status" value="1"/>
</dbReference>
<dbReference type="GO" id="GO:0003887">
    <property type="term" value="F:DNA-directed DNA polymerase activity"/>
    <property type="evidence" value="ECO:0007669"/>
    <property type="project" value="UniProtKB-KW"/>
</dbReference>
<dbReference type="SMART" id="SM00481">
    <property type="entry name" value="POLIIIAc"/>
    <property type="match status" value="1"/>
</dbReference>
<dbReference type="InterPro" id="IPR004805">
    <property type="entry name" value="DnaE2/DnaE/PolC"/>
</dbReference>
<dbReference type="RefSeq" id="WP_094061706.1">
    <property type="nucleotide sequence ID" value="NZ_CP022530.1"/>
</dbReference>
<dbReference type="Pfam" id="PF07733">
    <property type="entry name" value="DNA_pol3_alpha"/>
    <property type="match status" value="1"/>
</dbReference>
<dbReference type="AlphaFoldDB" id="A0A222FPV2"/>
<dbReference type="InterPro" id="IPR003141">
    <property type="entry name" value="Pol/His_phosphatase_N"/>
</dbReference>
<sequence length="1161" mass="130484">MSTPFVHLRVHSEYSLYDSTIRVKELVGKCVAEQMPAVALTDQVNLYALVKFYKGALGNGVKPILGADLWIENPDDIHQPFRVTALCLSSEGYLTLRELISRAFMENQHHDLPQVKRQWLLQDNQGLVILSGARDGDIGQRILKGRLEDAEALAREYMAAFGDRFYYEVQRTGHPGDEAIVKAGVMLAPKLSMPLVATNDVRFMTAEDFEAHETRVAIGQGFALHDKRRPRDYSDQQYFRSSAEMCELFKDLPSAIENTVEIAKRCSVEVQLGKYFLPDYPIPTGMTEDEFFRRISEVGLEERLEKILDKADPEYQQKRAPYDERLKFELDIIIQMGFPGYFLIVMDFIQWAKDEDIPVGPGRGSGAGSLVAYALKITDLDPLEYDLLFERFLNPERVSMPDFDIDFCMEDRERVIEYVADNYGREAVSQIVTFGTMAARAVVRDVARAQGKSFGLADKLSKLIPGDPGMTLEKALANESALQEFLNEDEEAQEIWEMALKLEGIARQTGKHAGGVVIAPTKLTDFSATACEPGGAGLITQFDKNDVEEAGLVKFDFLGLRTLTIIDWALETIDRLRAKEGQAPLDINAIPLDDKPSYDLLKSAQTTAVFQLESRGMKDLIRRLQPDNIEDMIALVALFRPGPLESGMVDDFINRKHGRAQVAYPHPDYQHDSLKEILEPTYGVIVYQEQVMQIAQTLAGYTLGGADMLRRAMGKKKPEEMAKQREIFRTGAISQDVDPDLAMKIFDLVEKFAGYGFNKSHSAAYAVVSYQTLYLKTHYPAPFMAAVLTSDMQNTDKVVTFIEECREMNIELVLPDVNQSHFGFTVNEEGAIVYGLGAVKGVGEGPIEAIIAGRQDGPYRDLFDFCDRIDHGRINKRVLEALVRCGAFDNLERAAPRAVLMASIEDALKNAGQNAANEAAGMMDLFGEVEAETADSSDPYERHRRVREWPLKERLAGEKDTLGLFVTGHPFDEYEHEVRQLVPTKLSQVQEGKAPQKLAGLVVDLRLMKNKRGDNMCFVTLDDRSGRIEVALFSDVYEQVRELVAKDKVLILEAQVSHDDYSGGLKANGRSAMEISQARLTYAKALRIRVAAQDMGDNFCQQLSQRLHQRHEGCPVVLEYHNDVARCDIRLADQWRIDPSDEQLQELKYAYGDQAVELVFQ</sequence>
<dbReference type="InterPro" id="IPR048472">
    <property type="entry name" value="DNA_pol_IIIA_C"/>
</dbReference>
<dbReference type="EC" id="2.7.7.7" evidence="2"/>
<dbReference type="InterPro" id="IPR040982">
    <property type="entry name" value="DNA_pol3_finger"/>
</dbReference>
<comment type="subcellular location">
    <subcellularLocation>
        <location evidence="1">Cytoplasm</location>
    </subcellularLocation>
</comment>
<dbReference type="FunFam" id="1.10.150.870:FF:000001">
    <property type="entry name" value="DNA polymerase III subunit alpha"/>
    <property type="match status" value="1"/>
</dbReference>
<evidence type="ECO:0000256" key="5">
    <source>
        <dbReference type="ARBA" id="ARBA00022679"/>
    </source>
</evidence>
<dbReference type="EMBL" id="CP022530">
    <property type="protein sequence ID" value="ASP40544.1"/>
    <property type="molecule type" value="Genomic_DNA"/>
</dbReference>
<dbReference type="Pfam" id="PF14579">
    <property type="entry name" value="HHH_6"/>
    <property type="match status" value="1"/>
</dbReference>
<organism evidence="11 12">
    <name type="scientific">Bacterioplanes sanyensis</name>
    <dbReference type="NCBI Taxonomy" id="1249553"/>
    <lineage>
        <taxon>Bacteria</taxon>
        <taxon>Pseudomonadati</taxon>
        <taxon>Pseudomonadota</taxon>
        <taxon>Gammaproteobacteria</taxon>
        <taxon>Oceanospirillales</taxon>
        <taxon>Oceanospirillaceae</taxon>
        <taxon>Bacterioplanes</taxon>
    </lineage>
</organism>
<dbReference type="GO" id="GO:0003676">
    <property type="term" value="F:nucleic acid binding"/>
    <property type="evidence" value="ECO:0007669"/>
    <property type="project" value="InterPro"/>
</dbReference>
<keyword evidence="7" id="KW-0235">DNA replication</keyword>
<dbReference type="Proteomes" id="UP000202440">
    <property type="component" value="Chromosome"/>
</dbReference>
<dbReference type="FunFam" id="1.10.10.1600:FF:000001">
    <property type="entry name" value="DNA polymerase III subunit alpha"/>
    <property type="match status" value="1"/>
</dbReference>
<comment type="catalytic activity">
    <reaction evidence="9">
        <text>DNA(n) + a 2'-deoxyribonucleoside 5'-triphosphate = DNA(n+1) + diphosphate</text>
        <dbReference type="Rhea" id="RHEA:22508"/>
        <dbReference type="Rhea" id="RHEA-COMP:17339"/>
        <dbReference type="Rhea" id="RHEA-COMP:17340"/>
        <dbReference type="ChEBI" id="CHEBI:33019"/>
        <dbReference type="ChEBI" id="CHEBI:61560"/>
        <dbReference type="ChEBI" id="CHEBI:173112"/>
        <dbReference type="EC" id="2.7.7.7"/>
    </reaction>
</comment>
<evidence type="ECO:0000256" key="8">
    <source>
        <dbReference type="ARBA" id="ARBA00022932"/>
    </source>
</evidence>
<dbReference type="Pfam" id="PF02811">
    <property type="entry name" value="PHP"/>
    <property type="match status" value="1"/>
</dbReference>
<dbReference type="Gene3D" id="1.10.150.870">
    <property type="match status" value="1"/>
</dbReference>
<dbReference type="Pfam" id="PF01336">
    <property type="entry name" value="tRNA_anti-codon"/>
    <property type="match status" value="1"/>
</dbReference>
<dbReference type="InterPro" id="IPR041931">
    <property type="entry name" value="DNA_pol3_alpha_thumb_dom"/>
</dbReference>
<evidence type="ECO:0000256" key="9">
    <source>
        <dbReference type="ARBA" id="ARBA00049244"/>
    </source>
</evidence>
<protein>
    <recommendedName>
        <fullName evidence="3">DNA polymerase III subunit alpha</fullName>
        <ecNumber evidence="2">2.7.7.7</ecNumber>
    </recommendedName>
</protein>
<evidence type="ECO:0000256" key="1">
    <source>
        <dbReference type="ARBA" id="ARBA00004496"/>
    </source>
</evidence>
<dbReference type="CDD" id="cd07433">
    <property type="entry name" value="PHP_PolIIIA_DnaE1"/>
    <property type="match status" value="1"/>
</dbReference>
<accession>A0A222FPV2</accession>
<dbReference type="CDD" id="cd04485">
    <property type="entry name" value="DnaE_OBF"/>
    <property type="match status" value="1"/>
</dbReference>
<keyword evidence="6" id="KW-0548">Nucleotidyltransferase</keyword>
<reference evidence="11 12" key="1">
    <citation type="submission" date="2017-07" db="EMBL/GenBank/DDBJ databases">
        <title>Annotated genome sequence of Bacterioplanes sanyensis isolated from Red Sea.</title>
        <authorList>
            <person name="Rehman Z.U."/>
        </authorList>
    </citation>
    <scope>NUCLEOTIDE SEQUENCE [LARGE SCALE GENOMIC DNA]</scope>
    <source>
        <strain evidence="11 12">NV9</strain>
    </source>
</reference>
<evidence type="ECO:0000313" key="11">
    <source>
        <dbReference type="EMBL" id="ASP40544.1"/>
    </source>
</evidence>
<dbReference type="InterPro" id="IPR004013">
    <property type="entry name" value="PHP_dom"/>
</dbReference>
<evidence type="ECO:0000256" key="6">
    <source>
        <dbReference type="ARBA" id="ARBA00022695"/>
    </source>
</evidence>
<dbReference type="InterPro" id="IPR049821">
    <property type="entry name" value="PolIIIA_DnaE1_PHP"/>
</dbReference>